<dbReference type="SUPFAM" id="SSF103473">
    <property type="entry name" value="MFS general substrate transporter"/>
    <property type="match status" value="1"/>
</dbReference>
<comment type="subcellular location">
    <subcellularLocation>
        <location evidence="1">Membrane</location>
        <topology evidence="1">Multi-pass membrane protein</topology>
    </subcellularLocation>
</comment>
<keyword evidence="8" id="KW-1185">Reference proteome</keyword>
<accession>A0A1E5SLD2</accession>
<dbReference type="PANTHER" id="PTHR23514:SF13">
    <property type="entry name" value="INNER MEMBRANE PROTEIN YBJJ"/>
    <property type="match status" value="1"/>
</dbReference>
<feature type="transmembrane region" description="Helical" evidence="5">
    <location>
        <begin position="167"/>
        <end position="185"/>
    </location>
</feature>
<feature type="transmembrane region" description="Helical" evidence="5">
    <location>
        <begin position="103"/>
        <end position="121"/>
    </location>
</feature>
<dbReference type="Gene3D" id="1.20.1250.20">
    <property type="entry name" value="MFS general substrate transporter like domains"/>
    <property type="match status" value="2"/>
</dbReference>
<gene>
    <name evidence="7" type="ORF">BFP71_10335</name>
</gene>
<feature type="transmembrane region" description="Helical" evidence="5">
    <location>
        <begin position="328"/>
        <end position="350"/>
    </location>
</feature>
<dbReference type="PANTHER" id="PTHR23514">
    <property type="entry name" value="BYPASS OF STOP CODON PROTEIN 6"/>
    <property type="match status" value="1"/>
</dbReference>
<dbReference type="RefSeq" id="WP_069835397.1">
    <property type="nucleotide sequence ID" value="NZ_MDGQ01000005.1"/>
</dbReference>
<keyword evidence="2 5" id="KW-0812">Transmembrane</keyword>
<feature type="transmembrane region" description="Helical" evidence="5">
    <location>
        <begin position="206"/>
        <end position="223"/>
    </location>
</feature>
<feature type="transmembrane region" description="Helical" evidence="5">
    <location>
        <begin position="79"/>
        <end position="97"/>
    </location>
</feature>
<dbReference type="OrthoDB" id="9809599at2"/>
<feature type="transmembrane region" description="Helical" evidence="5">
    <location>
        <begin position="293"/>
        <end position="316"/>
    </location>
</feature>
<dbReference type="AlphaFoldDB" id="A0A1E5SLD2"/>
<proteinExistence type="predicted"/>
<evidence type="ECO:0000256" key="4">
    <source>
        <dbReference type="ARBA" id="ARBA00023136"/>
    </source>
</evidence>
<dbReference type="Proteomes" id="UP000095552">
    <property type="component" value="Unassembled WGS sequence"/>
</dbReference>
<keyword evidence="3 5" id="KW-1133">Transmembrane helix</keyword>
<comment type="caution">
    <text evidence="7">The sequence shown here is derived from an EMBL/GenBank/DDBJ whole genome shotgun (WGS) entry which is preliminary data.</text>
</comment>
<evidence type="ECO:0000259" key="6">
    <source>
        <dbReference type="PROSITE" id="PS50850"/>
    </source>
</evidence>
<evidence type="ECO:0000256" key="5">
    <source>
        <dbReference type="SAM" id="Phobius"/>
    </source>
</evidence>
<feature type="domain" description="Major facilitator superfamily (MFS) profile" evidence="6">
    <location>
        <begin position="1"/>
        <end position="379"/>
    </location>
</feature>
<evidence type="ECO:0000256" key="2">
    <source>
        <dbReference type="ARBA" id="ARBA00022692"/>
    </source>
</evidence>
<dbReference type="InterPro" id="IPR011701">
    <property type="entry name" value="MFS"/>
</dbReference>
<dbReference type="GO" id="GO:0016020">
    <property type="term" value="C:membrane"/>
    <property type="evidence" value="ECO:0007669"/>
    <property type="project" value="UniProtKB-SubCell"/>
</dbReference>
<name>A0A1E5SLD2_9BACT</name>
<dbReference type="Pfam" id="PF07690">
    <property type="entry name" value="MFS_1"/>
    <property type="match status" value="1"/>
</dbReference>
<dbReference type="InterPro" id="IPR051788">
    <property type="entry name" value="MFS_Transporter"/>
</dbReference>
<dbReference type="STRING" id="1563681.BFP71_10335"/>
<evidence type="ECO:0000256" key="3">
    <source>
        <dbReference type="ARBA" id="ARBA00022989"/>
    </source>
</evidence>
<evidence type="ECO:0000313" key="8">
    <source>
        <dbReference type="Proteomes" id="UP000095552"/>
    </source>
</evidence>
<dbReference type="EMBL" id="MDGQ01000005">
    <property type="protein sequence ID" value="OEJ99934.1"/>
    <property type="molecule type" value="Genomic_DNA"/>
</dbReference>
<dbReference type="CDD" id="cd17393">
    <property type="entry name" value="MFS_MosC_like"/>
    <property type="match status" value="1"/>
</dbReference>
<dbReference type="InterPro" id="IPR036259">
    <property type="entry name" value="MFS_trans_sf"/>
</dbReference>
<keyword evidence="4 5" id="KW-0472">Membrane</keyword>
<dbReference type="GO" id="GO:0022857">
    <property type="term" value="F:transmembrane transporter activity"/>
    <property type="evidence" value="ECO:0007669"/>
    <property type="project" value="InterPro"/>
</dbReference>
<feature type="transmembrane region" description="Helical" evidence="5">
    <location>
        <begin position="16"/>
        <end position="35"/>
    </location>
</feature>
<feature type="transmembrane region" description="Helical" evidence="5">
    <location>
        <begin position="356"/>
        <end position="375"/>
    </location>
</feature>
<evidence type="ECO:0000256" key="1">
    <source>
        <dbReference type="ARBA" id="ARBA00004141"/>
    </source>
</evidence>
<evidence type="ECO:0000313" key="7">
    <source>
        <dbReference type="EMBL" id="OEJ99934.1"/>
    </source>
</evidence>
<feature type="transmembrane region" description="Helical" evidence="5">
    <location>
        <begin position="235"/>
        <end position="255"/>
    </location>
</feature>
<organism evidence="7 8">
    <name type="scientific">Roseivirga misakiensis</name>
    <dbReference type="NCBI Taxonomy" id="1563681"/>
    <lineage>
        <taxon>Bacteria</taxon>
        <taxon>Pseudomonadati</taxon>
        <taxon>Bacteroidota</taxon>
        <taxon>Cytophagia</taxon>
        <taxon>Cytophagales</taxon>
        <taxon>Roseivirgaceae</taxon>
        <taxon>Roseivirga</taxon>
    </lineage>
</organism>
<dbReference type="PROSITE" id="PS50850">
    <property type="entry name" value="MFS"/>
    <property type="match status" value="1"/>
</dbReference>
<feature type="transmembrane region" description="Helical" evidence="5">
    <location>
        <begin position="142"/>
        <end position="161"/>
    </location>
</feature>
<protein>
    <recommendedName>
        <fullName evidence="6">Major facilitator superfamily (MFS) profile domain-containing protein</fullName>
    </recommendedName>
</protein>
<reference evidence="7 8" key="1">
    <citation type="submission" date="2016-08" db="EMBL/GenBank/DDBJ databases">
        <title>Draft genome of Fabibacter sp. strain SK-8.</title>
        <authorList>
            <person name="Wong S.-K."/>
            <person name="Hamasaki K."/>
            <person name="Yoshizawa S."/>
        </authorList>
    </citation>
    <scope>NUCLEOTIDE SEQUENCE [LARGE SCALE GENOMIC DNA]</scope>
    <source>
        <strain evidence="7 8">SK-8</strain>
    </source>
</reference>
<dbReference type="InterPro" id="IPR020846">
    <property type="entry name" value="MFS_dom"/>
</dbReference>
<sequence length="379" mass="40508">MIKRIKLLLTHPENKVTAFVFMALAIAFGAFITRLPDIKYRLSLSESELGTALFFLPLGAATLLPFYSKIIARFGERRTTTAAIIVFLVVIILPGLAPSFYGLMAALYLVGLALGLTDVAMNAEAAEIESVKSRSIMSACHGFFSIGGMFGALLGALFIFLKVELTLQMSILAVLLLLFLLPHFKHLIDAEKRQASAGFQLPPIKVIIYAVIGLCVMMSEGGITDWSTIYLRDDLGVSAQFAGFGFAGFSLATALMRFKGDELTGRLGGRFLVILGLVIGIFGLGLTLLNNPILVMLGFSVSGLGYAVIVPILYSATAKIDGLNPSSGIATVASSGYIGMLIGPVIIGFIAEEWGLANGFVFLLGLTIFALLLSLKSFR</sequence>
<feature type="transmembrane region" description="Helical" evidence="5">
    <location>
        <begin position="47"/>
        <end position="67"/>
    </location>
</feature>
<feature type="transmembrane region" description="Helical" evidence="5">
    <location>
        <begin position="267"/>
        <end position="287"/>
    </location>
</feature>